<feature type="region of interest" description="Disordered" evidence="4">
    <location>
        <begin position="636"/>
        <end position="669"/>
    </location>
</feature>
<gene>
    <name evidence="5" type="ORF">SNE40_016092</name>
</gene>
<dbReference type="AlphaFoldDB" id="A0AAN8JDC1"/>
<dbReference type="GO" id="GO:0051059">
    <property type="term" value="F:NF-kappaB binding"/>
    <property type="evidence" value="ECO:0007669"/>
    <property type="project" value="TreeGrafter"/>
</dbReference>
<feature type="repeat" description="ANK" evidence="3">
    <location>
        <begin position="362"/>
        <end position="394"/>
    </location>
</feature>
<organism evidence="5 6">
    <name type="scientific">Patella caerulea</name>
    <name type="common">Rayed Mediterranean limpet</name>
    <dbReference type="NCBI Taxonomy" id="87958"/>
    <lineage>
        <taxon>Eukaryota</taxon>
        <taxon>Metazoa</taxon>
        <taxon>Spiralia</taxon>
        <taxon>Lophotrochozoa</taxon>
        <taxon>Mollusca</taxon>
        <taxon>Gastropoda</taxon>
        <taxon>Patellogastropoda</taxon>
        <taxon>Patelloidea</taxon>
        <taxon>Patellidae</taxon>
        <taxon>Patella</taxon>
    </lineage>
</organism>
<evidence type="ECO:0000256" key="2">
    <source>
        <dbReference type="ARBA" id="ARBA00023043"/>
    </source>
</evidence>
<sequence length="737" mass="80054">MDDKEANDRLMAAEAMSALSSLVLVKNGKTSKSETGKSKDSKPARQKPGRKTTATSGVRKAKTKAKNKSSVNNHDYATPGNMNNDTNCVSNNNNNNNNSGNHAVNSKNVNTKSKKSINKKSEQATLNSGTTAKTKSGSAQTTTVPSSSAPKTVTQCTQTTPSADLFGNPAMNLASLSLLSGNLLQGGFSLTSLPSIPSGIDALKLTSNNIDLSALPGLNSVNLVLNKLSTLNELNKEASSEGERSLPFKKRRYANTTSDTNTDQGTGNDLPPPTCKPRASTTVPVLNRSISTGSNAEKPAIRLFEPVFETRLMSEISVALQPDDDGDLPLHIAVVHENIRMIKKFIQLMKLARKSVDKFNKQKQTPLHLAIKLDLTEAIKLLLDAQADVNYVDHTGCTSLHLTVKHQLPHVANLLFQHSKVEIDVNTRNFAGLTPLHTAVEKNDERMINLLLDKGVDVDALDGKSGRTALYHAVECEKKSVVSLLLKRGANPEIQNYAGNTAIMAAQARSFTDISYLLTSNVHDLNDMEVDEQSNEDDVSSDKLISEKPHYNPVTPVIQYVKSDANTPPGVIRVIDQSTVGPVQNKNVLTSVMKAKIDDFPAMERILQSNEFHAVEKYRTENLPGPALGLLENMEQSEKTCSKNHSKNRKSPDTVAVGTSTNNSKPETETVKISVTATQTSEKHPVVVPERLISSARTPVTIPTGIQSYINPDLRAKIQQNLINKKLKAQLSEEKKD</sequence>
<dbReference type="Pfam" id="PF12796">
    <property type="entry name" value="Ank_2"/>
    <property type="match status" value="2"/>
</dbReference>
<feature type="region of interest" description="Disordered" evidence="4">
    <location>
        <begin position="235"/>
        <end position="280"/>
    </location>
</feature>
<dbReference type="SMART" id="SM00248">
    <property type="entry name" value="ANK"/>
    <property type="match status" value="5"/>
</dbReference>
<dbReference type="GO" id="GO:0005829">
    <property type="term" value="C:cytosol"/>
    <property type="evidence" value="ECO:0007669"/>
    <property type="project" value="TreeGrafter"/>
</dbReference>
<feature type="repeat" description="ANK" evidence="3">
    <location>
        <begin position="465"/>
        <end position="497"/>
    </location>
</feature>
<feature type="compositionally biased region" description="Polar residues" evidence="4">
    <location>
        <begin position="123"/>
        <end position="154"/>
    </location>
</feature>
<dbReference type="InterPro" id="IPR002110">
    <property type="entry name" value="Ankyrin_rpt"/>
</dbReference>
<accession>A0AAN8JDC1</accession>
<keyword evidence="1" id="KW-0677">Repeat</keyword>
<dbReference type="Proteomes" id="UP001347796">
    <property type="component" value="Unassembled WGS sequence"/>
</dbReference>
<dbReference type="GO" id="GO:0071356">
    <property type="term" value="P:cellular response to tumor necrosis factor"/>
    <property type="evidence" value="ECO:0007669"/>
    <property type="project" value="TreeGrafter"/>
</dbReference>
<evidence type="ECO:0000313" key="6">
    <source>
        <dbReference type="Proteomes" id="UP001347796"/>
    </source>
</evidence>
<protein>
    <submittedName>
        <fullName evidence="5">Uncharacterized protein</fullName>
    </submittedName>
</protein>
<evidence type="ECO:0000256" key="4">
    <source>
        <dbReference type="SAM" id="MobiDB-lite"/>
    </source>
</evidence>
<reference evidence="5 6" key="1">
    <citation type="submission" date="2024-01" db="EMBL/GenBank/DDBJ databases">
        <title>The genome of the rayed Mediterranean limpet Patella caerulea (Linnaeus, 1758).</title>
        <authorList>
            <person name="Anh-Thu Weber A."/>
            <person name="Halstead-Nussloch G."/>
        </authorList>
    </citation>
    <scope>NUCLEOTIDE SEQUENCE [LARGE SCALE GENOMIC DNA]</scope>
    <source>
        <strain evidence="5">AATW-2023a</strain>
        <tissue evidence="5">Whole specimen</tissue>
    </source>
</reference>
<evidence type="ECO:0000256" key="1">
    <source>
        <dbReference type="ARBA" id="ARBA00022737"/>
    </source>
</evidence>
<keyword evidence="2 3" id="KW-0040">ANK repeat</keyword>
<dbReference type="InterPro" id="IPR051070">
    <property type="entry name" value="NF-kappa-B_inhibitor"/>
</dbReference>
<feature type="repeat" description="ANK" evidence="3">
    <location>
        <begin position="431"/>
        <end position="463"/>
    </location>
</feature>
<feature type="compositionally biased region" description="Low complexity" evidence="4">
    <location>
        <begin position="81"/>
        <end position="111"/>
    </location>
</feature>
<feature type="compositionally biased region" description="Polar residues" evidence="4">
    <location>
        <begin position="657"/>
        <end position="669"/>
    </location>
</feature>
<comment type="caution">
    <text evidence="5">The sequence shown here is derived from an EMBL/GenBank/DDBJ whole genome shotgun (WGS) entry which is preliminary data.</text>
</comment>
<dbReference type="PANTHER" id="PTHR46680">
    <property type="entry name" value="NF-KAPPA-B INHIBITOR ALPHA"/>
    <property type="match status" value="1"/>
</dbReference>
<feature type="compositionally biased region" description="Basic and acidic residues" evidence="4">
    <location>
        <begin position="31"/>
        <end position="43"/>
    </location>
</feature>
<dbReference type="PROSITE" id="PS50088">
    <property type="entry name" value="ANK_REPEAT"/>
    <property type="match status" value="3"/>
</dbReference>
<dbReference type="EMBL" id="JAZGQO010000011">
    <property type="protein sequence ID" value="KAK6172444.1"/>
    <property type="molecule type" value="Genomic_DNA"/>
</dbReference>
<dbReference type="Gene3D" id="1.25.40.20">
    <property type="entry name" value="Ankyrin repeat-containing domain"/>
    <property type="match status" value="1"/>
</dbReference>
<proteinExistence type="predicted"/>
<dbReference type="PANTHER" id="PTHR46680:SF2">
    <property type="entry name" value="NF-KAPPA-B INHIBITOR ZETA"/>
    <property type="match status" value="1"/>
</dbReference>
<evidence type="ECO:0000313" key="5">
    <source>
        <dbReference type="EMBL" id="KAK6172444.1"/>
    </source>
</evidence>
<keyword evidence="6" id="KW-1185">Reference proteome</keyword>
<name>A0AAN8JDC1_PATCE</name>
<evidence type="ECO:0000256" key="3">
    <source>
        <dbReference type="PROSITE-ProRule" id="PRU00023"/>
    </source>
</evidence>
<feature type="region of interest" description="Disordered" evidence="4">
    <location>
        <begin position="25"/>
        <end position="154"/>
    </location>
</feature>
<dbReference type="PROSITE" id="PS50297">
    <property type="entry name" value="ANK_REP_REGION"/>
    <property type="match status" value="3"/>
</dbReference>
<feature type="compositionally biased region" description="Basic and acidic residues" evidence="4">
    <location>
        <begin position="235"/>
        <end position="246"/>
    </location>
</feature>
<feature type="compositionally biased region" description="Polar residues" evidence="4">
    <location>
        <begin position="254"/>
        <end position="267"/>
    </location>
</feature>
<dbReference type="SUPFAM" id="SSF48403">
    <property type="entry name" value="Ankyrin repeat"/>
    <property type="match status" value="1"/>
</dbReference>
<dbReference type="InterPro" id="IPR036770">
    <property type="entry name" value="Ankyrin_rpt-contain_sf"/>
</dbReference>